<keyword evidence="6" id="KW-0804">Transcription</keyword>
<evidence type="ECO:0000256" key="1">
    <source>
        <dbReference type="ARBA" id="ARBA00007416"/>
    </source>
</evidence>
<comment type="caution">
    <text evidence="8">The sequence shown here is derived from an EMBL/GenBank/DDBJ whole genome shotgun (WGS) entry which is preliminary data.</text>
</comment>
<evidence type="ECO:0000256" key="2">
    <source>
        <dbReference type="ARBA" id="ARBA00022723"/>
    </source>
</evidence>
<evidence type="ECO:0000256" key="6">
    <source>
        <dbReference type="ARBA" id="ARBA00023163"/>
    </source>
</evidence>
<dbReference type="Pfam" id="PF09733">
    <property type="entry name" value="VEFS-Box"/>
    <property type="match status" value="1"/>
</dbReference>
<keyword evidence="5" id="KW-0805">Transcription regulation</keyword>
<dbReference type="InterPro" id="IPR019135">
    <property type="entry name" value="Polycomb_protein_VEFS-Box"/>
</dbReference>
<accession>A0A835ZER1</accession>
<dbReference type="AlphaFoldDB" id="A0A835ZER1"/>
<reference evidence="8" key="1">
    <citation type="submission" date="2021-02" db="EMBL/GenBank/DDBJ databases">
        <title>First Annotated Genome of the Yellow-green Alga Tribonema minus.</title>
        <authorList>
            <person name="Mahan K.M."/>
        </authorList>
    </citation>
    <scope>NUCLEOTIDE SEQUENCE</scope>
    <source>
        <strain evidence="8">UTEX B ZZ1240</strain>
    </source>
</reference>
<comment type="similarity">
    <text evidence="1">Belongs to the VEFS (VRN2-EMF2-FIS2-SU(Z)12) family.</text>
</comment>
<organism evidence="8 9">
    <name type="scientific">Tribonema minus</name>
    <dbReference type="NCBI Taxonomy" id="303371"/>
    <lineage>
        <taxon>Eukaryota</taxon>
        <taxon>Sar</taxon>
        <taxon>Stramenopiles</taxon>
        <taxon>Ochrophyta</taxon>
        <taxon>PX clade</taxon>
        <taxon>Xanthophyceae</taxon>
        <taxon>Tribonematales</taxon>
        <taxon>Tribonemataceae</taxon>
        <taxon>Tribonema</taxon>
    </lineage>
</organism>
<dbReference type="EMBL" id="JAFCMP010000027">
    <property type="protein sequence ID" value="KAG5190822.1"/>
    <property type="molecule type" value="Genomic_DNA"/>
</dbReference>
<feature type="domain" description="Polycomb protein VEFS-Box" evidence="7">
    <location>
        <begin position="1"/>
        <end position="100"/>
    </location>
</feature>
<dbReference type="OrthoDB" id="166746at2759"/>
<dbReference type="PANTHER" id="PTHR22597:SF0">
    <property type="entry name" value="POLYCOMB PROTEIN SUZ12"/>
    <property type="match status" value="1"/>
</dbReference>
<keyword evidence="9" id="KW-1185">Reference proteome</keyword>
<dbReference type="Proteomes" id="UP000664859">
    <property type="component" value="Unassembled WGS sequence"/>
</dbReference>
<dbReference type="PANTHER" id="PTHR22597">
    <property type="entry name" value="POLYCOMB GROUP PROTEIN"/>
    <property type="match status" value="1"/>
</dbReference>
<keyword evidence="3" id="KW-0863">Zinc-finger</keyword>
<keyword evidence="2" id="KW-0479">Metal-binding</keyword>
<protein>
    <submittedName>
        <fullName evidence="8">VEFS-Box of polycomb protein-domain-containing protein</fullName>
    </submittedName>
</protein>
<gene>
    <name evidence="8" type="ORF">JKP88DRAFT_205155</name>
</gene>
<proteinExistence type="inferred from homology"/>
<keyword evidence="4" id="KW-0862">Zinc</keyword>
<evidence type="ECO:0000313" key="8">
    <source>
        <dbReference type="EMBL" id="KAG5190822.1"/>
    </source>
</evidence>
<name>A0A835ZER1_9STRA</name>
<evidence type="ECO:0000256" key="3">
    <source>
        <dbReference type="ARBA" id="ARBA00022771"/>
    </source>
</evidence>
<dbReference type="GO" id="GO:0008270">
    <property type="term" value="F:zinc ion binding"/>
    <property type="evidence" value="ECO:0007669"/>
    <property type="project" value="UniProtKB-KW"/>
</dbReference>
<dbReference type="GO" id="GO:0005634">
    <property type="term" value="C:nucleus"/>
    <property type="evidence" value="ECO:0007669"/>
    <property type="project" value="TreeGrafter"/>
</dbReference>
<dbReference type="CDD" id="cd21553">
    <property type="entry name" value="VEFS-box_EMF2-like"/>
    <property type="match status" value="1"/>
</dbReference>
<sequence length="129" mass="14367">MREDEMDIDSDDDVDSSWLLQQNARLIDEYEDVSAEEKAFMKLWNMHTRAFETPSDSSVPLSCAVFARRFAPALLQRGLRANFVLHLFNLWDNCLVSPKHIHACMAIVNNAEQRLLRTDGGGGGGGAGA</sequence>
<evidence type="ECO:0000313" key="9">
    <source>
        <dbReference type="Proteomes" id="UP000664859"/>
    </source>
</evidence>
<evidence type="ECO:0000256" key="4">
    <source>
        <dbReference type="ARBA" id="ARBA00022833"/>
    </source>
</evidence>
<dbReference type="GO" id="GO:0031490">
    <property type="term" value="F:chromatin DNA binding"/>
    <property type="evidence" value="ECO:0007669"/>
    <property type="project" value="TreeGrafter"/>
</dbReference>
<evidence type="ECO:0000259" key="7">
    <source>
        <dbReference type="Pfam" id="PF09733"/>
    </source>
</evidence>
<evidence type="ECO:0000256" key="5">
    <source>
        <dbReference type="ARBA" id="ARBA00023015"/>
    </source>
</evidence>